<dbReference type="HAMAP" id="MF_01440">
    <property type="entry name" value="CheD"/>
    <property type="match status" value="1"/>
</dbReference>
<keyword evidence="1 3" id="KW-0145">Chemotaxis</keyword>
<accession>Q0W7Z0</accession>
<dbReference type="CDD" id="cd16352">
    <property type="entry name" value="CheD"/>
    <property type="match status" value="1"/>
</dbReference>
<dbReference type="STRING" id="351160.LRC573"/>
<comment type="catalytic activity">
    <reaction evidence="3">
        <text>L-glutaminyl-[protein] + H2O = L-glutamyl-[protein] + NH4(+)</text>
        <dbReference type="Rhea" id="RHEA:16441"/>
        <dbReference type="Rhea" id="RHEA-COMP:10207"/>
        <dbReference type="Rhea" id="RHEA-COMP:10208"/>
        <dbReference type="ChEBI" id="CHEBI:15377"/>
        <dbReference type="ChEBI" id="CHEBI:28938"/>
        <dbReference type="ChEBI" id="CHEBI:29973"/>
        <dbReference type="ChEBI" id="CHEBI:30011"/>
        <dbReference type="EC" id="3.5.1.44"/>
    </reaction>
</comment>
<sequence length="155" mass="16197">MGDIAVARNAGILTIIGLGSCVGVALYYPKGRIGGLAHIMLPDSSRSRPGTVMEKYADVGLPTMVDRMKKLGADPIGMTARLVGGASMFKGPAGNGTGVFNIGESNVAACRNCLKAQKIRIAGEEVLGNKGRTMRFDLATGKIVVRYVDGVTLEL</sequence>
<comment type="function">
    <text evidence="3">Probably deamidates glutamine residues to glutamate on methyl-accepting chemotaxis receptors (MCPs), playing an important role in chemotaxis.</text>
</comment>
<evidence type="ECO:0000256" key="4">
    <source>
        <dbReference type="SAM" id="Phobius"/>
    </source>
</evidence>
<dbReference type="KEGG" id="rci:LRC573"/>
<dbReference type="SUPFAM" id="SSF64438">
    <property type="entry name" value="CNF1/YfiH-like putative cysteine hydrolases"/>
    <property type="match status" value="1"/>
</dbReference>
<organism evidence="5 6">
    <name type="scientific">Methanocella arvoryzae (strain DSM 22066 / NBRC 105507 / MRE50)</name>
    <dbReference type="NCBI Taxonomy" id="351160"/>
    <lineage>
        <taxon>Archaea</taxon>
        <taxon>Methanobacteriati</taxon>
        <taxon>Methanobacteriota</taxon>
        <taxon>Stenosarchaea group</taxon>
        <taxon>Methanomicrobia</taxon>
        <taxon>Methanocellales</taxon>
        <taxon>Methanocellaceae</taxon>
        <taxon>Methanocella</taxon>
    </lineage>
</organism>
<keyword evidence="4" id="KW-1133">Transmembrane helix</keyword>
<keyword evidence="6" id="KW-1185">Reference proteome</keyword>
<dbReference type="Gene3D" id="3.30.1330.200">
    <property type="match status" value="1"/>
</dbReference>
<dbReference type="InterPro" id="IPR038592">
    <property type="entry name" value="CheD-like_sf"/>
</dbReference>
<dbReference type="InterPro" id="IPR011324">
    <property type="entry name" value="Cytotoxic_necrot_fac-like_cat"/>
</dbReference>
<dbReference type="EC" id="3.5.1.44" evidence="3"/>
<evidence type="ECO:0000256" key="3">
    <source>
        <dbReference type="HAMAP-Rule" id="MF_01440"/>
    </source>
</evidence>
<dbReference type="PANTHER" id="PTHR35147">
    <property type="entry name" value="CHEMORECEPTOR GLUTAMINE DEAMIDASE CHED-RELATED"/>
    <property type="match status" value="1"/>
</dbReference>
<evidence type="ECO:0000313" key="6">
    <source>
        <dbReference type="Proteomes" id="UP000000663"/>
    </source>
</evidence>
<dbReference type="GO" id="GO:0050568">
    <property type="term" value="F:protein-glutamine glutaminase activity"/>
    <property type="evidence" value="ECO:0007669"/>
    <property type="project" value="UniProtKB-UniRule"/>
</dbReference>
<comment type="similarity">
    <text evidence="3">Belongs to the CheD family.</text>
</comment>
<dbReference type="Pfam" id="PF03975">
    <property type="entry name" value="CheD"/>
    <property type="match status" value="1"/>
</dbReference>
<dbReference type="EMBL" id="AM114193">
    <property type="protein sequence ID" value="CAJ35503.1"/>
    <property type="molecule type" value="Genomic_DNA"/>
</dbReference>
<keyword evidence="4" id="KW-0472">Membrane</keyword>
<protein>
    <recommendedName>
        <fullName evidence="3">Probable chemoreceptor glutamine deamidase CheD</fullName>
        <ecNumber evidence="3">3.5.1.44</ecNumber>
    </recommendedName>
</protein>
<proteinExistence type="inferred from homology"/>
<keyword evidence="2 3" id="KW-0378">Hydrolase</keyword>
<gene>
    <name evidence="3 5" type="primary">cheD</name>
    <name evidence="5" type="ORF">LRC573</name>
</gene>
<dbReference type="GO" id="GO:0006935">
    <property type="term" value="P:chemotaxis"/>
    <property type="evidence" value="ECO:0007669"/>
    <property type="project" value="UniProtKB-UniRule"/>
</dbReference>
<dbReference type="Proteomes" id="UP000000663">
    <property type="component" value="Chromosome"/>
</dbReference>
<name>Q0W7Z0_METAR</name>
<dbReference type="PATRIC" id="fig|351160.9.peg.2733"/>
<evidence type="ECO:0000313" key="5">
    <source>
        <dbReference type="EMBL" id="CAJ35503.1"/>
    </source>
</evidence>
<dbReference type="PANTHER" id="PTHR35147:SF1">
    <property type="entry name" value="CHEMORECEPTOR GLUTAMINE DEAMIDASE CHED-RELATED"/>
    <property type="match status" value="1"/>
</dbReference>
<dbReference type="eggNOG" id="arCOG02380">
    <property type="taxonomic scope" value="Archaea"/>
</dbReference>
<keyword evidence="4" id="KW-0812">Transmembrane</keyword>
<evidence type="ECO:0000256" key="2">
    <source>
        <dbReference type="ARBA" id="ARBA00022801"/>
    </source>
</evidence>
<evidence type="ECO:0000256" key="1">
    <source>
        <dbReference type="ARBA" id="ARBA00022500"/>
    </source>
</evidence>
<dbReference type="AlphaFoldDB" id="Q0W7Z0"/>
<reference evidence="5 6" key="1">
    <citation type="journal article" date="2006" name="Science">
        <title>Genome of rice cluster I archaea -- the key methane producers in the rice rhizosphere.</title>
        <authorList>
            <person name="Erkel C."/>
            <person name="Kube M."/>
            <person name="Reinhardt R."/>
            <person name="Liesack W."/>
        </authorList>
    </citation>
    <scope>NUCLEOTIDE SEQUENCE [LARGE SCALE GENOMIC DNA]</scope>
    <source>
        <strain evidence="6">DSM 22066 / NBRC 105507 / MRE50</strain>
    </source>
</reference>
<dbReference type="InterPro" id="IPR005659">
    <property type="entry name" value="Chemorcpt_Glu_NH3ase_CheD"/>
</dbReference>
<feature type="transmembrane region" description="Helical" evidence="4">
    <location>
        <begin position="6"/>
        <end position="28"/>
    </location>
</feature>